<dbReference type="EMBL" id="WXEY01000004">
    <property type="protein sequence ID" value="MZP29293.1"/>
    <property type="molecule type" value="Genomic_DNA"/>
</dbReference>
<keyword evidence="10" id="KW-1185">Reference proteome</keyword>
<evidence type="ECO:0000259" key="8">
    <source>
        <dbReference type="Pfam" id="PF14693"/>
    </source>
</evidence>
<evidence type="ECO:0000256" key="5">
    <source>
        <dbReference type="HAMAP-Rule" id="MF_01334"/>
    </source>
</evidence>
<dbReference type="Gene3D" id="2.40.240.10">
    <property type="entry name" value="Ribosomal Protein L25, Chain P"/>
    <property type="match status" value="1"/>
</dbReference>
<dbReference type="GO" id="GO:0003735">
    <property type="term" value="F:structural constituent of ribosome"/>
    <property type="evidence" value="ECO:0007669"/>
    <property type="project" value="InterPro"/>
</dbReference>
<dbReference type="Pfam" id="PF01386">
    <property type="entry name" value="Ribosomal_L25p"/>
    <property type="match status" value="1"/>
</dbReference>
<keyword evidence="4 5" id="KW-0687">Ribonucleoprotein</keyword>
<name>A0A845KZQ0_9FIRM</name>
<comment type="function">
    <text evidence="5">This is one of the proteins that binds to the 5S RNA in the ribosome where it forms part of the central protuberance.</text>
</comment>
<dbReference type="InterPro" id="IPR020056">
    <property type="entry name" value="Rbsml_bL25/Gln-tRNA_synth_N"/>
</dbReference>
<dbReference type="GO" id="GO:0008097">
    <property type="term" value="F:5S rRNA binding"/>
    <property type="evidence" value="ECO:0007669"/>
    <property type="project" value="InterPro"/>
</dbReference>
<dbReference type="CDD" id="cd00495">
    <property type="entry name" value="Ribosomal_L25_TL5_CTC"/>
    <property type="match status" value="1"/>
</dbReference>
<comment type="caution">
    <text evidence="9">The sequence shown here is derived from an EMBL/GenBank/DDBJ whole genome shotgun (WGS) entry which is preliminary data.</text>
</comment>
<dbReference type="NCBIfam" id="TIGR00731">
    <property type="entry name" value="bL25_bact_ctc"/>
    <property type="match status" value="1"/>
</dbReference>
<evidence type="ECO:0000313" key="10">
    <source>
        <dbReference type="Proteomes" id="UP000463470"/>
    </source>
</evidence>
<dbReference type="AlphaFoldDB" id="A0A845KZQ0"/>
<dbReference type="OrthoDB" id="9790002at2"/>
<comment type="similarity">
    <text evidence="5">Belongs to the bacterial ribosomal protein bL25 family. CTC subfamily.</text>
</comment>
<evidence type="ECO:0000256" key="1">
    <source>
        <dbReference type="ARBA" id="ARBA00022730"/>
    </source>
</evidence>
<feature type="domain" description="Large ribosomal subunit protein bL25 beta" evidence="8">
    <location>
        <begin position="104"/>
        <end position="186"/>
    </location>
</feature>
<evidence type="ECO:0000256" key="4">
    <source>
        <dbReference type="ARBA" id="ARBA00023274"/>
    </source>
</evidence>
<evidence type="ECO:0000313" key="9">
    <source>
        <dbReference type="EMBL" id="MZP29293.1"/>
    </source>
</evidence>
<dbReference type="SUPFAM" id="SSF50715">
    <property type="entry name" value="Ribosomal protein L25-like"/>
    <property type="match status" value="1"/>
</dbReference>
<comment type="subunit">
    <text evidence="5">Part of the 50S ribosomal subunit; part of the 5S rRNA/L5/L18/L25 subcomplex. Contacts the 5S rRNA. Binds to the 5S rRNA independently of L5 and L18.</text>
</comment>
<proteinExistence type="inferred from homology"/>
<organism evidence="9 10">
    <name type="scientific">Heliomicrobium undosum</name>
    <dbReference type="NCBI Taxonomy" id="121734"/>
    <lineage>
        <taxon>Bacteria</taxon>
        <taxon>Bacillati</taxon>
        <taxon>Bacillota</taxon>
        <taxon>Clostridia</taxon>
        <taxon>Eubacteriales</taxon>
        <taxon>Heliobacteriaceae</taxon>
        <taxon>Heliomicrobium</taxon>
    </lineage>
</organism>
<dbReference type="InterPro" id="IPR001021">
    <property type="entry name" value="Ribosomal_bL25_long"/>
</dbReference>
<dbReference type="InterPro" id="IPR037121">
    <property type="entry name" value="Ribosomal_bL25_C"/>
</dbReference>
<dbReference type="PANTHER" id="PTHR33284:SF1">
    <property type="entry name" value="RIBOSOMAL PROTEIN L25_GLN-TRNA SYNTHETASE, ANTI-CODON-BINDING DOMAIN-CONTAINING PROTEIN"/>
    <property type="match status" value="1"/>
</dbReference>
<feature type="domain" description="Large ribosomal subunit protein bL25 L25" evidence="7">
    <location>
        <begin position="6"/>
        <end position="95"/>
    </location>
</feature>
<sequence length="229" mass="24507">MPSGELRAIRREKGSRGYINELRKRGLLPAVVYGKDKPDMLISVNAKELSGLLKAMGSASAILDLQVEGTDDRHKVMLKEMQRDPVGRTPNHVDFQLVDMNKPVHAEIPVHLVGTPAGVKAGGIIQHGLRTVEVEGLPGKLPPRFDIDISHLDLHDKMTVADITSPEGIEIISEPDQVILSIIVPRAVLEPAESAPVLEENGDKGANGKANGNGHGKTNGNGNGEKAEA</sequence>
<accession>A0A845KZQ0</accession>
<evidence type="ECO:0000256" key="2">
    <source>
        <dbReference type="ARBA" id="ARBA00022884"/>
    </source>
</evidence>
<dbReference type="Pfam" id="PF14693">
    <property type="entry name" value="Ribosomal_TL5_C"/>
    <property type="match status" value="1"/>
</dbReference>
<dbReference type="GO" id="GO:0006412">
    <property type="term" value="P:translation"/>
    <property type="evidence" value="ECO:0007669"/>
    <property type="project" value="UniProtKB-UniRule"/>
</dbReference>
<feature type="compositionally biased region" description="Gly residues" evidence="6">
    <location>
        <begin position="211"/>
        <end position="223"/>
    </location>
</feature>
<evidence type="ECO:0000259" key="7">
    <source>
        <dbReference type="Pfam" id="PF01386"/>
    </source>
</evidence>
<dbReference type="GO" id="GO:0022625">
    <property type="term" value="C:cytosolic large ribosomal subunit"/>
    <property type="evidence" value="ECO:0007669"/>
    <property type="project" value="TreeGrafter"/>
</dbReference>
<feature type="region of interest" description="Disordered" evidence="6">
    <location>
        <begin position="194"/>
        <end position="229"/>
    </location>
</feature>
<dbReference type="InterPro" id="IPR029751">
    <property type="entry name" value="Ribosomal_L25_dom"/>
</dbReference>
<keyword evidence="3 5" id="KW-0689">Ribosomal protein</keyword>
<evidence type="ECO:0000256" key="3">
    <source>
        <dbReference type="ARBA" id="ARBA00022980"/>
    </source>
</evidence>
<dbReference type="RefSeq" id="WP_161256434.1">
    <property type="nucleotide sequence ID" value="NZ_WXEY01000004.1"/>
</dbReference>
<keyword evidence="1 5" id="KW-0699">rRNA-binding</keyword>
<reference evidence="9 10" key="1">
    <citation type="submission" date="2020-01" db="EMBL/GenBank/DDBJ databases">
        <title>Whole-genome sequence of Heliobacterium undosum DSM 13378.</title>
        <authorList>
            <person name="Kyndt J.A."/>
            <person name="Meyer T.E."/>
        </authorList>
    </citation>
    <scope>NUCLEOTIDE SEQUENCE [LARGE SCALE GENOMIC DNA]</scope>
    <source>
        <strain evidence="9 10">DSM 13378</strain>
    </source>
</reference>
<gene>
    <name evidence="5" type="primary">rplY</name>
    <name evidence="5" type="synonym">ctc</name>
    <name evidence="9" type="ORF">GTO91_06175</name>
</gene>
<dbReference type="Gene3D" id="2.170.120.20">
    <property type="entry name" value="Ribosomal protein L25, beta domain"/>
    <property type="match status" value="1"/>
</dbReference>
<protein>
    <recommendedName>
        <fullName evidence="5">Large ribosomal subunit protein bL25</fullName>
    </recommendedName>
    <alternativeName>
        <fullName evidence="5">General stress protein CTC</fullName>
    </alternativeName>
</protein>
<dbReference type="HAMAP" id="MF_01334">
    <property type="entry name" value="Ribosomal_bL25_CTC"/>
    <property type="match status" value="1"/>
</dbReference>
<dbReference type="InterPro" id="IPR011035">
    <property type="entry name" value="Ribosomal_bL25/Gln-tRNA_synth"/>
</dbReference>
<dbReference type="Proteomes" id="UP000463470">
    <property type="component" value="Unassembled WGS sequence"/>
</dbReference>
<dbReference type="PANTHER" id="PTHR33284">
    <property type="entry name" value="RIBOSOMAL PROTEIN L25/GLN-TRNA SYNTHETASE, ANTI-CODON-BINDING DOMAIN-CONTAINING PROTEIN"/>
    <property type="match status" value="1"/>
</dbReference>
<keyword evidence="2 5" id="KW-0694">RNA-binding</keyword>
<evidence type="ECO:0000256" key="6">
    <source>
        <dbReference type="SAM" id="MobiDB-lite"/>
    </source>
</evidence>
<dbReference type="InterPro" id="IPR020057">
    <property type="entry name" value="Ribosomal_bL25_b-dom"/>
</dbReference>
<dbReference type="InterPro" id="IPR020930">
    <property type="entry name" value="Ribosomal_uL5_bac-type"/>
</dbReference>